<dbReference type="KEGG" id="moi:MOVS_05155"/>
<proteinExistence type="predicted"/>
<gene>
    <name evidence="1" type="ORF">MOVS_05155</name>
    <name evidence="2" type="ORF">NCTC11227_01081</name>
</gene>
<dbReference type="Proteomes" id="UP000255102">
    <property type="component" value="Unassembled WGS sequence"/>
</dbReference>
<protein>
    <submittedName>
        <fullName evidence="2">Uncharacterized protein</fullName>
    </submittedName>
</protein>
<dbReference type="EMBL" id="UGPW01000001">
    <property type="protein sequence ID" value="STY87082.1"/>
    <property type="molecule type" value="Genomic_DNA"/>
</dbReference>
<dbReference type="InterPro" id="IPR043502">
    <property type="entry name" value="DNA/RNA_pol_sf"/>
</dbReference>
<name>A0A378PJZ3_9GAMM</name>
<dbReference type="SUPFAM" id="SSF56672">
    <property type="entry name" value="DNA/RNA polymerases"/>
    <property type="match status" value="1"/>
</dbReference>
<dbReference type="EMBL" id="CP011158">
    <property type="protein sequence ID" value="ANB91467.1"/>
    <property type="molecule type" value="Genomic_DNA"/>
</dbReference>
<dbReference type="AlphaFoldDB" id="A0A378PJZ3"/>
<evidence type="ECO:0000313" key="4">
    <source>
        <dbReference type="Proteomes" id="UP000255102"/>
    </source>
</evidence>
<reference evidence="1 3" key="1">
    <citation type="submission" date="2015-04" db="EMBL/GenBank/DDBJ databases">
        <authorList>
            <person name="Calcutt M.J."/>
            <person name="Foecking M.F."/>
        </authorList>
    </citation>
    <scope>NUCLEOTIDE SEQUENCE [LARGE SCALE GENOMIC DNA]</scope>
    <source>
        <strain evidence="1 3">199/55</strain>
    </source>
</reference>
<evidence type="ECO:0000313" key="1">
    <source>
        <dbReference type="EMBL" id="ANB91467.1"/>
    </source>
</evidence>
<accession>A0A378PJZ3</accession>
<dbReference type="Proteomes" id="UP000076765">
    <property type="component" value="Chromosome"/>
</dbReference>
<keyword evidence="3" id="KW-1185">Reference proteome</keyword>
<evidence type="ECO:0000313" key="3">
    <source>
        <dbReference type="Proteomes" id="UP000076765"/>
    </source>
</evidence>
<evidence type="ECO:0000313" key="2">
    <source>
        <dbReference type="EMBL" id="STY87082.1"/>
    </source>
</evidence>
<sequence>MYMNTDLINIKCVEQDIKQYLINHHKDSIDKAVSLINEWLNEKSPSQYKNIRKVLIKDYPWFDIVLDLLTKVIVSGYIPFLSLASMFHLSDELDKPNNTATVAEILLIINSIDLFVIEQTKTNYYIYPYLELPEILQDRIILSCYVPPKDSITKVKSNKGIILGSKFNKHDKPISLDVINTLNSQEYILDSWFVDNHKKPWFQDEKDVSKLTDVEKAKYEIQLKTWEQYQEQLEVFIKHLKDNPFYFEHKYDMRGRVYVRGYHFTTQGTSYEKACINLNKYEYVVGKL</sequence>
<organism evidence="2 4">
    <name type="scientific">Moraxella ovis</name>
    <dbReference type="NCBI Taxonomy" id="29433"/>
    <lineage>
        <taxon>Bacteria</taxon>
        <taxon>Pseudomonadati</taxon>
        <taxon>Pseudomonadota</taxon>
        <taxon>Gammaproteobacteria</taxon>
        <taxon>Moraxellales</taxon>
        <taxon>Moraxellaceae</taxon>
        <taxon>Moraxella</taxon>
    </lineage>
</organism>
<dbReference type="STRING" id="29433.MOVS_05155"/>
<reference evidence="2 4" key="2">
    <citation type="submission" date="2018-06" db="EMBL/GenBank/DDBJ databases">
        <authorList>
            <consortium name="Pathogen Informatics"/>
            <person name="Doyle S."/>
        </authorList>
    </citation>
    <scope>NUCLEOTIDE SEQUENCE [LARGE SCALE GENOMIC DNA]</scope>
    <source>
        <strain evidence="2 4">NCTC11227</strain>
    </source>
</reference>